<comment type="caution">
    <text evidence="2">The sequence shown here is derived from an EMBL/GenBank/DDBJ whole genome shotgun (WGS) entry which is preliminary data.</text>
</comment>
<evidence type="ECO:0000313" key="2">
    <source>
        <dbReference type="EMBL" id="KAA3477487.1"/>
    </source>
</evidence>
<accession>A0A5B6W8N6</accession>
<feature type="domain" description="Reverse transcriptase Ty1/copia-type" evidence="1">
    <location>
        <begin position="3"/>
        <end position="82"/>
    </location>
</feature>
<dbReference type="EMBL" id="SMMG02000004">
    <property type="protein sequence ID" value="KAA3477487.1"/>
    <property type="molecule type" value="Genomic_DNA"/>
</dbReference>
<name>A0A5B6W8N6_9ROSI</name>
<dbReference type="PANTHER" id="PTHR11439:SF494">
    <property type="entry name" value="CYSTEINE-RICH RLK (RECEPTOR-LIKE PROTEIN KINASE) 8"/>
    <property type="match status" value="1"/>
</dbReference>
<reference evidence="2" key="1">
    <citation type="submission" date="2019-08" db="EMBL/GenBank/DDBJ databases">
        <authorList>
            <person name="Liu F."/>
        </authorList>
    </citation>
    <scope>NUCLEOTIDE SEQUENCE [LARGE SCALE GENOMIC DNA]</scope>
    <source>
        <strain evidence="2">PA1801</strain>
        <tissue evidence="2">Leaf</tissue>
    </source>
</reference>
<evidence type="ECO:0000259" key="1">
    <source>
        <dbReference type="Pfam" id="PF07727"/>
    </source>
</evidence>
<dbReference type="PANTHER" id="PTHR11439">
    <property type="entry name" value="GAG-POL-RELATED RETROTRANSPOSON"/>
    <property type="match status" value="1"/>
</dbReference>
<proteinExistence type="predicted"/>
<dbReference type="Proteomes" id="UP000325315">
    <property type="component" value="Unassembled WGS sequence"/>
</dbReference>
<keyword evidence="3" id="KW-1185">Reference proteome</keyword>
<dbReference type="CDD" id="cd09272">
    <property type="entry name" value="RNase_HI_RT_Ty1"/>
    <property type="match status" value="1"/>
</dbReference>
<dbReference type="InterPro" id="IPR013103">
    <property type="entry name" value="RVT_2"/>
</dbReference>
<dbReference type="AlphaFoldDB" id="A0A5B6W8N6"/>
<evidence type="ECO:0000313" key="3">
    <source>
        <dbReference type="Proteomes" id="UP000325315"/>
    </source>
</evidence>
<dbReference type="OrthoDB" id="1192411at2759"/>
<gene>
    <name evidence="2" type="ORF">EPI10_011372</name>
</gene>
<dbReference type="Pfam" id="PF07727">
    <property type="entry name" value="RVT_2"/>
    <property type="match status" value="1"/>
</dbReference>
<sequence length="258" mass="29098">MSILLHVDDITITGDICSKLDEVIQCLDQKFALKDLEELNYFLGLEVTLHGDCVHVSQQKYASELLQQAHMANAKPMNTPMVSSPTLRYLVGSHLLDGTFVALTGFFDVDWTNSLEDHKSTFGFCQYLGDNIIGWSSKKQIVAEYRSLANFASELTWYRSLLDEIEVKCNNSSTVSLAVNPVLHARVKHVELDMHFVREKVLSRQLQVNYVSGCDQVADVLTKPLTVGAFTRCQDRMNVLPVDSLCREPEEGILNRQK</sequence>
<organism evidence="2 3">
    <name type="scientific">Gossypium australe</name>
    <dbReference type="NCBI Taxonomy" id="47621"/>
    <lineage>
        <taxon>Eukaryota</taxon>
        <taxon>Viridiplantae</taxon>
        <taxon>Streptophyta</taxon>
        <taxon>Embryophyta</taxon>
        <taxon>Tracheophyta</taxon>
        <taxon>Spermatophyta</taxon>
        <taxon>Magnoliopsida</taxon>
        <taxon>eudicotyledons</taxon>
        <taxon>Gunneridae</taxon>
        <taxon>Pentapetalae</taxon>
        <taxon>rosids</taxon>
        <taxon>malvids</taxon>
        <taxon>Malvales</taxon>
        <taxon>Malvaceae</taxon>
        <taxon>Malvoideae</taxon>
        <taxon>Gossypium</taxon>
    </lineage>
</organism>
<protein>
    <submittedName>
        <fullName evidence="2">Copia protein</fullName>
    </submittedName>
</protein>